<organism evidence="1 2">
    <name type="scientific">Musa troglodytarum</name>
    <name type="common">fe'i banana</name>
    <dbReference type="NCBI Taxonomy" id="320322"/>
    <lineage>
        <taxon>Eukaryota</taxon>
        <taxon>Viridiplantae</taxon>
        <taxon>Streptophyta</taxon>
        <taxon>Embryophyta</taxon>
        <taxon>Tracheophyta</taxon>
        <taxon>Spermatophyta</taxon>
        <taxon>Magnoliopsida</taxon>
        <taxon>Liliopsida</taxon>
        <taxon>Zingiberales</taxon>
        <taxon>Musaceae</taxon>
        <taxon>Musa</taxon>
    </lineage>
</organism>
<dbReference type="EMBL" id="CP097504">
    <property type="protein sequence ID" value="URD86389.1"/>
    <property type="molecule type" value="Genomic_DNA"/>
</dbReference>
<dbReference type="Proteomes" id="UP001055439">
    <property type="component" value="Chromosome 2"/>
</dbReference>
<protein>
    <submittedName>
        <fullName evidence="1">Pentatricopeptide repeat-containing protein</fullName>
    </submittedName>
</protein>
<gene>
    <name evidence="1" type="ORF">MUK42_27287</name>
</gene>
<accession>A0A9E7EYD6</accession>
<dbReference type="AlphaFoldDB" id="A0A9E7EYD6"/>
<evidence type="ECO:0000313" key="1">
    <source>
        <dbReference type="EMBL" id="URD86389.1"/>
    </source>
</evidence>
<name>A0A9E7EYD6_9LILI</name>
<proteinExistence type="predicted"/>
<evidence type="ECO:0000313" key="2">
    <source>
        <dbReference type="Proteomes" id="UP001055439"/>
    </source>
</evidence>
<keyword evidence="2" id="KW-1185">Reference proteome</keyword>
<sequence length="93" mass="10124">MHPGPPFVFVMPATVQRWLHGSVTPVISSINLHPVASKYEFSALICFAIIAVEFSSAAEFFRDPSIKLSGTGTHCLLQQSSTATYKRNVNPSS</sequence>
<dbReference type="OrthoDB" id="185373at2759"/>
<reference evidence="1" key="1">
    <citation type="submission" date="2022-05" db="EMBL/GenBank/DDBJ databases">
        <title>The Musa troglodytarum L. genome provides insights into the mechanism of non-climacteric behaviour and enrichment of carotenoids.</title>
        <authorList>
            <person name="Wang J."/>
        </authorList>
    </citation>
    <scope>NUCLEOTIDE SEQUENCE</scope>
    <source>
        <tissue evidence="1">Leaf</tissue>
    </source>
</reference>